<dbReference type="InterPro" id="IPR051536">
    <property type="entry name" value="UDG_Type-4/5"/>
</dbReference>
<dbReference type="InterPro" id="IPR036895">
    <property type="entry name" value="Uracil-DNA_glycosylase-like_sf"/>
</dbReference>
<dbReference type="STRING" id="1122204.SAMN05421781_1695"/>
<dbReference type="GO" id="GO:0046872">
    <property type="term" value="F:metal ion binding"/>
    <property type="evidence" value="ECO:0007669"/>
    <property type="project" value="UniProtKB-KW"/>
</dbReference>
<evidence type="ECO:0000256" key="5">
    <source>
        <dbReference type="ARBA" id="ARBA00023004"/>
    </source>
</evidence>
<evidence type="ECO:0000256" key="4">
    <source>
        <dbReference type="ARBA" id="ARBA00022801"/>
    </source>
</evidence>
<reference evidence="9 10" key="1">
    <citation type="submission" date="2016-10" db="EMBL/GenBank/DDBJ databases">
        <authorList>
            <person name="de Groot N.N."/>
        </authorList>
    </citation>
    <scope>NUCLEOTIDE SEQUENCE [LARGE SCALE GENOMIC DNA]</scope>
    <source>
        <strain evidence="9 10">DSM 23126</strain>
    </source>
</reference>
<gene>
    <name evidence="9" type="ORF">SAMN05421781_1695</name>
</gene>
<keyword evidence="2" id="KW-0479">Metal-binding</keyword>
<evidence type="ECO:0000259" key="8">
    <source>
        <dbReference type="SMART" id="SM00986"/>
    </source>
</evidence>
<evidence type="ECO:0000256" key="7">
    <source>
        <dbReference type="ARBA" id="ARBA00023204"/>
    </source>
</evidence>
<keyword evidence="5" id="KW-0408">Iron</keyword>
<proteinExistence type="predicted"/>
<keyword evidence="7" id="KW-0234">DNA repair</keyword>
<dbReference type="CDD" id="cd10030">
    <property type="entry name" value="UDG-F4_TTUDGA_SPO1dp_like"/>
    <property type="match status" value="1"/>
</dbReference>
<dbReference type="GO" id="GO:0006281">
    <property type="term" value="P:DNA repair"/>
    <property type="evidence" value="ECO:0007669"/>
    <property type="project" value="UniProtKB-KW"/>
</dbReference>
<protein>
    <submittedName>
        <fullName evidence="9">DNA polymerase</fullName>
    </submittedName>
</protein>
<keyword evidence="3" id="KW-0227">DNA damage</keyword>
<dbReference type="GO" id="GO:0097506">
    <property type="term" value="F:deaminated base DNA N-glycosylase activity"/>
    <property type="evidence" value="ECO:0007669"/>
    <property type="project" value="UniProtKB-ARBA"/>
</dbReference>
<evidence type="ECO:0000313" key="10">
    <source>
        <dbReference type="Proteomes" id="UP000199488"/>
    </source>
</evidence>
<dbReference type="GO" id="GO:0051539">
    <property type="term" value="F:4 iron, 4 sulfur cluster binding"/>
    <property type="evidence" value="ECO:0007669"/>
    <property type="project" value="UniProtKB-KW"/>
</dbReference>
<sequence>MQLPSSLVQLANERIEPFDCEGFLPGAGPADAKIMFVGEAPGETEIYNGIPFSGRAGVIFDSYLEDLNIKRDDIYVTSAVRSRPFKWGQTRAGVRRKYNRTPNQKEIQAHAPVLDYEISQVQPQWLVPMGKIAYQRLLGKSPRLGDVTGRVQTSPVQQWDEEAASYVWTKKNYNIFPIYHPAAILYNRSLEQTMKDYLNTLAAHALHT</sequence>
<dbReference type="PANTHER" id="PTHR33693">
    <property type="entry name" value="TYPE-5 URACIL-DNA GLYCOSYLASE"/>
    <property type="match status" value="1"/>
</dbReference>
<organism evidence="9 10">
    <name type="scientific">Marinococcus luteus</name>
    <dbReference type="NCBI Taxonomy" id="1122204"/>
    <lineage>
        <taxon>Bacteria</taxon>
        <taxon>Bacillati</taxon>
        <taxon>Bacillota</taxon>
        <taxon>Bacilli</taxon>
        <taxon>Bacillales</taxon>
        <taxon>Bacillaceae</taxon>
        <taxon>Marinococcus</taxon>
    </lineage>
</organism>
<dbReference type="Proteomes" id="UP000199488">
    <property type="component" value="Unassembled WGS sequence"/>
</dbReference>
<dbReference type="EMBL" id="FNNC01000003">
    <property type="protein sequence ID" value="SDW54768.1"/>
    <property type="molecule type" value="Genomic_DNA"/>
</dbReference>
<dbReference type="SUPFAM" id="SSF52141">
    <property type="entry name" value="Uracil-DNA glycosylase-like"/>
    <property type="match status" value="1"/>
</dbReference>
<dbReference type="RefSeq" id="WP_091613717.1">
    <property type="nucleotide sequence ID" value="NZ_FNNC01000003.1"/>
</dbReference>
<dbReference type="Pfam" id="PF03167">
    <property type="entry name" value="UDG"/>
    <property type="match status" value="1"/>
</dbReference>
<keyword evidence="10" id="KW-1185">Reference proteome</keyword>
<evidence type="ECO:0000256" key="1">
    <source>
        <dbReference type="ARBA" id="ARBA00022485"/>
    </source>
</evidence>
<feature type="domain" description="Uracil-DNA glycosylase-like" evidence="8">
    <location>
        <begin position="25"/>
        <end position="199"/>
    </location>
</feature>
<dbReference type="AlphaFoldDB" id="A0A1H2UFY6"/>
<keyword evidence="4" id="KW-0378">Hydrolase</keyword>
<dbReference type="InterPro" id="IPR005122">
    <property type="entry name" value="Uracil-DNA_glycosylase-like"/>
</dbReference>
<keyword evidence="1" id="KW-0004">4Fe-4S</keyword>
<name>A0A1H2UFY6_9BACI</name>
<dbReference type="Gene3D" id="3.40.470.10">
    <property type="entry name" value="Uracil-DNA glycosylase-like domain"/>
    <property type="match status" value="1"/>
</dbReference>
<dbReference type="SMART" id="SM00986">
    <property type="entry name" value="UDG"/>
    <property type="match status" value="1"/>
</dbReference>
<keyword evidence="6" id="KW-0411">Iron-sulfur</keyword>
<evidence type="ECO:0000256" key="6">
    <source>
        <dbReference type="ARBA" id="ARBA00023014"/>
    </source>
</evidence>
<evidence type="ECO:0000256" key="3">
    <source>
        <dbReference type="ARBA" id="ARBA00022763"/>
    </source>
</evidence>
<dbReference type="SMART" id="SM00987">
    <property type="entry name" value="UreE_C"/>
    <property type="match status" value="1"/>
</dbReference>
<accession>A0A1H2UFY6</accession>
<evidence type="ECO:0000256" key="2">
    <source>
        <dbReference type="ARBA" id="ARBA00022723"/>
    </source>
</evidence>
<dbReference type="PANTHER" id="PTHR33693:SF1">
    <property type="entry name" value="TYPE-4 URACIL-DNA GLYCOSYLASE"/>
    <property type="match status" value="1"/>
</dbReference>
<evidence type="ECO:0000313" key="9">
    <source>
        <dbReference type="EMBL" id="SDW54768.1"/>
    </source>
</evidence>